<dbReference type="VEuPathDB" id="FungiDB:Z517_03298"/>
<sequence>MSAFTALNVEPEDTFQEEVDDTREIQLEEAFKLYQNALKLHSQGPDYFQEAEDAYDELLNSEVFKYPDVVSDFQHDEIDDDTIVITAQTDSGALSLLPNSAAESSASSIPQLLYLAFKNRGQFLLDVARHQVPDRRGTRSELCHYYATSSKESLRQFAQALERDDTDLDSWKKAARVADVLSTQRIARFCLESVLAGEDEDGEQTIDLSGLDEAFAAGELEEMVNLVQDDMSRLQSSDARPKDKLLSVLKKSNDPYPFLPKHASTLEYLDDRYRPLSFAVAQLTLQPVSTDLYSLGKMISETMKNIQDAVGPSSAATVKIYLNMTDHEVDMATASEVVGKEGVVAGSGLVDISQSPEQHSREIGTQLEPPPEKESPQDPVTADSGETRLRENEPMNGLPDGDTIEIIEARPFSGATSRKRSTTVAGNDETEGRAKSKRLRARESMADLNAQEEDAAHEDPQYFLDQLAMFEQADQATFDVANSLLNKLGMKLYLSTEQAKQAFWTGTDEKANGKGFESIQKNLTLVSDLRLILMNWSDDKGHAIINGHGNQDFTEKANGMSLFLQHLKPTNPKEIERPRSFDKVVLTSLANTINSEPTNIYEAASSWLSSVLTGSNGMGKSCPSPYLSEKWTTDMKYLVGELARKMEEYLWQLLHQRLYSLSKSSDDLVDGIAPGAHSAVEFVESLFEIFLDAAAAAFDLGGEFDHASHDRLQRWSSLASEFIQLYLRSPALGLNDPLILRFTWASIAQARLDDNVTKDHIVSLLEELKALLKKTEADSIFLPNNSAMAVISVAAIDRELSALSTRDFFTSIFDDDNSDPVAVIEKLEPILESTSRLTNENPAFPHSTQAEELIQFLESGDAALKLYLWRRLQNAYTAISYTPKVVSCLLRAMETIVDEMSTTRHLEQEPTLRQISMLKWLHDVDELMIRLLTKVLGDSNPFECVDGDHLRSSLRAVATVVKLLHGFVIYEDSIRVGQSAAPQIKGATSTKLYEKSKDRLREMLVRAWTLQYTLLKEATVQEPLSYPRAADDLAEYLCTVHNSFGLRQYCKHANKSFIKLVKSELGSLATQQDYTGEIAQIFFDLYQLRIANGMGDVDHGCPPENLDKKTAWSLIPMIMKYAERFSVKDLNKSELKATIDKMQQALGVIKSPPALQQNKRIISSYLKSIINANDLYRCIKGIGDLPTRVVQADTQIAARSGWYFMLGHLTLSKYKSIKRVNPTPTDDLDVAASFFRQDLDHNIEKWETWYRLAQVYEAKIEDDLIWNSTKLNESRADIALLERQAIHSYIMATAVALRSADDRPETVEKVEDMLAEFATRLYASSRPPLSMEAFRTDKHIRHMSSVVDMKMSKQPYHQPVGEYALWHFAAYLLEMKLTDRPKPWTSHYTRAKCLWKMFRSRENRGRVSSEAVLEAIIEAIEALPKKEKNHEPILEPHFKLVSIVHKMVCSREISHAQAYQYLQSSRYSQGVPLPEDEQGVDWVPYMLEILKKLGHADKSNWHHRITDRAAHVIYDEEPNFTGALGAKHQFTQQIFTKTMTMQVWKPEYERPGRHYVYTGRYISFFVHILEQLNDRANLDALVRRIRRKTTDFLDHTKIWEEVATIYVRLLRRLGKIPEGRERALFDGMNHEEFTKKSEMMEKWAHDPDTTSVYLDVMRDAIDLKRLNNSLMKGPVIDDLIGDSYACLYEEFLKQLPPEEQPKPQPAALPQGTFINMTTDIAAGGDDNAERARLTNMLRAQGDGAAEGPLAVSISTPAGLGLQNSPTPFPVATGQPVPEVQRERGRPGRTKTVTRREIQRKAEAAILKPPPIKTPILSKTPIVELPSKAELGLEAPVDKRLAETRDEDMDGSRASSRRGSIQDSADGEADAEDSGSELSELDELDEEKKHMLEEYEISKDHVDDGGEEGQEDAVEEAAEDNDGTEDEDEEMHDAEDEIEIQDSQEQVDNIEQENKDSPDDEDDEQEFHEARQENNDPVD</sequence>
<reference evidence="7 8" key="1">
    <citation type="submission" date="2015-01" db="EMBL/GenBank/DDBJ databases">
        <title>The Genome Sequence of Fonsecaea pedrosoi CBS 271.37.</title>
        <authorList>
            <consortium name="The Broad Institute Genomics Platform"/>
            <person name="Cuomo C."/>
            <person name="de Hoog S."/>
            <person name="Gorbushina A."/>
            <person name="Stielow B."/>
            <person name="Teixiera M."/>
            <person name="Abouelleil A."/>
            <person name="Chapman S.B."/>
            <person name="Priest M."/>
            <person name="Young S.K."/>
            <person name="Wortman J."/>
            <person name="Nusbaum C."/>
            <person name="Birren B."/>
        </authorList>
    </citation>
    <scope>NUCLEOTIDE SEQUENCE [LARGE SCALE GENOMIC DNA]</scope>
    <source>
        <strain evidence="7 8">CBS 271.37</strain>
    </source>
</reference>
<accession>A0A0D2FBQ8</accession>
<keyword evidence="5" id="KW-0539">Nucleus</keyword>
<dbReference type="STRING" id="1442368.A0A0D2FBQ8"/>
<dbReference type="GeneID" id="25302788"/>
<gene>
    <name evidence="7" type="ORF">Z517_03298</name>
</gene>
<feature type="region of interest" description="Disordered" evidence="6">
    <location>
        <begin position="1835"/>
        <end position="1978"/>
    </location>
</feature>
<feature type="region of interest" description="Disordered" evidence="6">
    <location>
        <begin position="352"/>
        <end position="441"/>
    </location>
</feature>
<feature type="compositionally biased region" description="Basic and acidic residues" evidence="6">
    <location>
        <begin position="1966"/>
        <end position="1978"/>
    </location>
</feature>
<feature type="compositionally biased region" description="Basic and acidic residues" evidence="6">
    <location>
        <begin position="1885"/>
        <end position="1903"/>
    </location>
</feature>
<dbReference type="PANTHER" id="PTHR15502:SF7">
    <property type="entry name" value="CALCINEURIN-BINDING PROTEIN CABIN-1"/>
    <property type="match status" value="1"/>
</dbReference>
<evidence type="ECO:0000313" key="8">
    <source>
        <dbReference type="Proteomes" id="UP000053029"/>
    </source>
</evidence>
<organism evidence="7 8">
    <name type="scientific">Fonsecaea pedrosoi CBS 271.37</name>
    <dbReference type="NCBI Taxonomy" id="1442368"/>
    <lineage>
        <taxon>Eukaryota</taxon>
        <taxon>Fungi</taxon>
        <taxon>Dikarya</taxon>
        <taxon>Ascomycota</taxon>
        <taxon>Pezizomycotina</taxon>
        <taxon>Eurotiomycetes</taxon>
        <taxon>Chaetothyriomycetidae</taxon>
        <taxon>Chaetothyriales</taxon>
        <taxon>Herpotrichiellaceae</taxon>
        <taxon>Fonsecaea</taxon>
    </lineage>
</organism>
<keyword evidence="8" id="KW-1185">Reference proteome</keyword>
<comment type="similarity">
    <text evidence="3">Belongs to the HIR3 family.</text>
</comment>
<dbReference type="GO" id="GO:0031491">
    <property type="term" value="F:nucleosome binding"/>
    <property type="evidence" value="ECO:0007669"/>
    <property type="project" value="TreeGrafter"/>
</dbReference>
<dbReference type="EMBL" id="KN846970">
    <property type="protein sequence ID" value="KIW84052.1"/>
    <property type="molecule type" value="Genomic_DNA"/>
</dbReference>
<dbReference type="GO" id="GO:0000417">
    <property type="term" value="C:HIR complex"/>
    <property type="evidence" value="ECO:0007669"/>
    <property type="project" value="TreeGrafter"/>
</dbReference>
<evidence type="ECO:0000256" key="1">
    <source>
        <dbReference type="ARBA" id="ARBA00002687"/>
    </source>
</evidence>
<feature type="compositionally biased region" description="Acidic residues" evidence="6">
    <location>
        <begin position="1904"/>
        <end position="1941"/>
    </location>
</feature>
<comment type="subcellular location">
    <subcellularLocation>
        <location evidence="2">Nucleus</location>
    </subcellularLocation>
</comment>
<evidence type="ECO:0000256" key="6">
    <source>
        <dbReference type="SAM" id="MobiDB-lite"/>
    </source>
</evidence>
<dbReference type="RefSeq" id="XP_013287860.1">
    <property type="nucleotide sequence ID" value="XM_013432406.1"/>
</dbReference>
<feature type="compositionally biased region" description="Polar residues" evidence="6">
    <location>
        <begin position="1852"/>
        <end position="1861"/>
    </location>
</feature>
<proteinExistence type="inferred from homology"/>
<dbReference type="HOGENOM" id="CLU_001419_0_0_1"/>
<protein>
    <recommendedName>
        <fullName evidence="4">Histone transcription regulator 3 homolog</fullName>
    </recommendedName>
</protein>
<comment type="function">
    <text evidence="1">Has a role in a nucleosome assembly pathway that is required for the integrity of heterochromatin and proper chromosome segregation.</text>
</comment>
<evidence type="ECO:0000256" key="4">
    <source>
        <dbReference type="ARBA" id="ARBA00014848"/>
    </source>
</evidence>
<feature type="region of interest" description="Disordered" evidence="6">
    <location>
        <begin position="1757"/>
        <end position="1817"/>
    </location>
</feature>
<feature type="compositionally biased region" description="Acidic residues" evidence="6">
    <location>
        <begin position="1864"/>
        <end position="1884"/>
    </location>
</feature>
<feature type="compositionally biased region" description="Basic and acidic residues" evidence="6">
    <location>
        <begin position="1793"/>
        <end position="1802"/>
    </location>
</feature>
<evidence type="ECO:0000313" key="7">
    <source>
        <dbReference type="EMBL" id="KIW84052.1"/>
    </source>
</evidence>
<dbReference type="AlphaFoldDB" id="A0A0D2FBQ8"/>
<dbReference type="InterPro" id="IPR033053">
    <property type="entry name" value="Hir3/CABIN1"/>
</dbReference>
<name>A0A0D2FBQ8_9EURO</name>
<dbReference type="GO" id="GO:0006325">
    <property type="term" value="P:chromatin organization"/>
    <property type="evidence" value="ECO:0007669"/>
    <property type="project" value="InterPro"/>
</dbReference>
<dbReference type="PANTHER" id="PTHR15502">
    <property type="entry name" value="CALCINEURIN-BINDING PROTEIN CABIN 1-RELATED"/>
    <property type="match status" value="1"/>
</dbReference>
<evidence type="ECO:0000256" key="2">
    <source>
        <dbReference type="ARBA" id="ARBA00004123"/>
    </source>
</evidence>
<evidence type="ECO:0000256" key="3">
    <source>
        <dbReference type="ARBA" id="ARBA00007335"/>
    </source>
</evidence>
<dbReference type="Proteomes" id="UP000053029">
    <property type="component" value="Unassembled WGS sequence"/>
</dbReference>
<dbReference type="OrthoDB" id="77564at2759"/>
<evidence type="ECO:0000256" key="5">
    <source>
        <dbReference type="ARBA" id="ARBA00023242"/>
    </source>
</evidence>
<dbReference type="GO" id="GO:0005634">
    <property type="term" value="C:nucleus"/>
    <property type="evidence" value="ECO:0007669"/>
    <property type="project" value="UniProtKB-SubCell"/>
</dbReference>